<proteinExistence type="inferred from homology"/>
<reference evidence="9 10" key="1">
    <citation type="journal article" date="2012" name="Genome Biol.">
        <title>Sequencing three crocodilian genomes to illuminate the evolution of archosaurs and amniotes.</title>
        <authorList>
            <person name="St John J.A."/>
            <person name="Braun E.L."/>
            <person name="Isberg S.R."/>
            <person name="Miles L.G."/>
            <person name="Chong A.Y."/>
            <person name="Gongora J."/>
            <person name="Dalzell P."/>
            <person name="Moran C."/>
            <person name="Bed'hom B."/>
            <person name="Abzhanov A."/>
            <person name="Burgess S.C."/>
            <person name="Cooksey A.M."/>
            <person name="Castoe T.A."/>
            <person name="Crawford N.G."/>
            <person name="Densmore L.D."/>
            <person name="Drew J.C."/>
            <person name="Edwards S.V."/>
            <person name="Faircloth B.C."/>
            <person name="Fujita M.K."/>
            <person name="Greenwold M.J."/>
            <person name="Hoffmann F.G."/>
            <person name="Howard J.M."/>
            <person name="Iguchi T."/>
            <person name="Janes D.E."/>
            <person name="Khan S.Y."/>
            <person name="Kohno S."/>
            <person name="de Koning A.J."/>
            <person name="Lance S.L."/>
            <person name="McCarthy F.M."/>
            <person name="McCormack J.E."/>
            <person name="Merchant M.E."/>
            <person name="Peterson D.G."/>
            <person name="Pollock D.D."/>
            <person name="Pourmand N."/>
            <person name="Raney B.J."/>
            <person name="Roessler K.A."/>
            <person name="Sanford J.R."/>
            <person name="Sawyer R.H."/>
            <person name="Schmidt C.J."/>
            <person name="Triplett E.W."/>
            <person name="Tuberville T.D."/>
            <person name="Venegas-Anaya M."/>
            <person name="Howard J.T."/>
            <person name="Jarvis E.D."/>
            <person name="Guillette L.J.Jr."/>
            <person name="Glenn T.C."/>
            <person name="Green R.E."/>
            <person name="Ray D.A."/>
        </authorList>
    </citation>
    <scope>NUCLEOTIDE SEQUENCE [LARGE SCALE GENOMIC DNA]</scope>
    <source>
        <strain evidence="9">KSC_2009_1</strain>
    </source>
</reference>
<evidence type="ECO:0000256" key="4">
    <source>
        <dbReference type="ARBA" id="ARBA00022989"/>
    </source>
</evidence>
<evidence type="ECO:0000313" key="9">
    <source>
        <dbReference type="EMBL" id="KYO44236.1"/>
    </source>
</evidence>
<evidence type="ECO:0000256" key="7">
    <source>
        <dbReference type="ARBA" id="ARBA00045896"/>
    </source>
</evidence>
<dbReference type="STRING" id="8496.A0A151P5A1"/>
<evidence type="ECO:0000256" key="8">
    <source>
        <dbReference type="SAM" id="Phobius"/>
    </source>
</evidence>
<gene>
    <name evidence="9" type="primary">ORMDL3</name>
    <name evidence="9" type="ORF">Y1Q_0012028</name>
</gene>
<feature type="transmembrane region" description="Helical" evidence="8">
    <location>
        <begin position="183"/>
        <end position="201"/>
    </location>
</feature>
<comment type="similarity">
    <text evidence="2">Belongs to the ORM family.</text>
</comment>
<comment type="function">
    <text evidence="7">Plays an essential role in the homeostatic regulation of sphingolipid de novo biosynthesis by modulating the activity of the serine palmitoyltransferase (SPT) in response to ceramide levels. When complexed to SPT, the binding of ceramides to its N-terminus stabilizes a conformation that block SPT substrate entry, hence preventing SPT catalytic activity. Through this mechanism, maintains ceramide levels at sufficient concentrations for the production of complex sphingolipids, but which prevents the accumulation of ceramides to levels that trigger apoptosis.</text>
</comment>
<organism evidence="9 10">
    <name type="scientific">Alligator mississippiensis</name>
    <name type="common">American alligator</name>
    <dbReference type="NCBI Taxonomy" id="8496"/>
    <lineage>
        <taxon>Eukaryota</taxon>
        <taxon>Metazoa</taxon>
        <taxon>Chordata</taxon>
        <taxon>Craniata</taxon>
        <taxon>Vertebrata</taxon>
        <taxon>Euteleostomi</taxon>
        <taxon>Archelosauria</taxon>
        <taxon>Archosauria</taxon>
        <taxon>Crocodylia</taxon>
        <taxon>Alligatoridae</taxon>
        <taxon>Alligatorinae</taxon>
        <taxon>Alligator</taxon>
    </lineage>
</organism>
<keyword evidence="3 8" id="KW-0812">Transmembrane</keyword>
<comment type="caution">
    <text evidence="9">The sequence shown here is derived from an EMBL/GenBank/DDBJ whole genome shotgun (WGS) entry which is preliminary data.</text>
</comment>
<comment type="subunit">
    <text evidence="6">Ceramide-sensitive subunit of the serine palmitoyltransferase (SPT) complex, which is also composed of SPTLC1, SPTLC2/3 and SPTSSA/B.</text>
</comment>
<dbReference type="Pfam" id="PF04061">
    <property type="entry name" value="ORMDL"/>
    <property type="match status" value="1"/>
</dbReference>
<dbReference type="PANTHER" id="PTHR12665">
    <property type="entry name" value="ORMDL PROTEINS"/>
    <property type="match status" value="1"/>
</dbReference>
<keyword evidence="5 8" id="KW-0472">Membrane</keyword>
<dbReference type="GO" id="GO:2000303">
    <property type="term" value="P:regulation of ceramide biosynthetic process"/>
    <property type="evidence" value="ECO:0007669"/>
    <property type="project" value="UniProtKB-ARBA"/>
</dbReference>
<dbReference type="GO" id="GO:0005789">
    <property type="term" value="C:endoplasmic reticulum membrane"/>
    <property type="evidence" value="ECO:0007669"/>
    <property type="project" value="InterPro"/>
</dbReference>
<dbReference type="EMBL" id="AKHW03000817">
    <property type="protein sequence ID" value="KYO44236.1"/>
    <property type="molecule type" value="Genomic_DNA"/>
</dbReference>
<dbReference type="Proteomes" id="UP000050525">
    <property type="component" value="Unassembled WGS sequence"/>
</dbReference>
<dbReference type="AlphaFoldDB" id="A0A151P5A1"/>
<evidence type="ECO:0000256" key="1">
    <source>
        <dbReference type="ARBA" id="ARBA00004141"/>
    </source>
</evidence>
<protein>
    <submittedName>
        <fullName evidence="9">ORM1-like protein 3</fullName>
    </submittedName>
</protein>
<evidence type="ECO:0000256" key="3">
    <source>
        <dbReference type="ARBA" id="ARBA00022692"/>
    </source>
</evidence>
<evidence type="ECO:0000256" key="6">
    <source>
        <dbReference type="ARBA" id="ARBA00038646"/>
    </source>
</evidence>
<keyword evidence="10" id="KW-1185">Reference proteome</keyword>
<name>A0A151P5A1_ALLMI</name>
<comment type="subcellular location">
    <subcellularLocation>
        <location evidence="1">Membrane</location>
        <topology evidence="1">Multi-pass membrane protein</topology>
    </subcellularLocation>
</comment>
<evidence type="ECO:0000313" key="10">
    <source>
        <dbReference type="Proteomes" id="UP000050525"/>
    </source>
</evidence>
<sequence>MPGRRGRRWDGAVRCCVVSCCESCRGRGRPLVSSPGPGGAVSELRGPEDHTWNWTFLSKGRGSDVISVIKQFQVCLASVGANMNVGTAHSEVNPNTRVMNSRGIWLSYVLGIGLLHVVLLSIPFFSVPVVWTLTNIIHNMSMYIFLHTVKGTPFETPDQGKARLLTHWEQMDYGVQFTASRKFLTIMPIVLYFLTSFYTKYDRIHFIINTISLMSVLIPKLPQLHGVRIFGINKY</sequence>
<feature type="transmembrane region" description="Helical" evidence="8">
    <location>
        <begin position="105"/>
        <end position="125"/>
    </location>
</feature>
<dbReference type="eggNOG" id="KOG3319">
    <property type="taxonomic scope" value="Eukaryota"/>
</dbReference>
<dbReference type="GO" id="GO:0006665">
    <property type="term" value="P:sphingolipid metabolic process"/>
    <property type="evidence" value="ECO:0007669"/>
    <property type="project" value="UniProtKB-ARBA"/>
</dbReference>
<evidence type="ECO:0000256" key="5">
    <source>
        <dbReference type="ARBA" id="ARBA00023136"/>
    </source>
</evidence>
<accession>A0A151P5A1</accession>
<evidence type="ECO:0000256" key="2">
    <source>
        <dbReference type="ARBA" id="ARBA00007649"/>
    </source>
</evidence>
<dbReference type="InterPro" id="IPR007203">
    <property type="entry name" value="ORMDL"/>
</dbReference>
<keyword evidence="4 8" id="KW-1133">Transmembrane helix</keyword>